<proteinExistence type="predicted"/>
<dbReference type="EMBL" id="KK207783">
    <property type="protein sequence ID" value="EZF54488.1"/>
    <property type="molecule type" value="Genomic_DNA"/>
</dbReference>
<protein>
    <submittedName>
        <fullName evidence="2">Uncharacterized protein</fullName>
    </submittedName>
</protein>
<name>A0A022W8T2_TRIRU</name>
<dbReference type="Proteomes" id="UP000023758">
    <property type="component" value="Unassembled WGS sequence"/>
</dbReference>
<sequence length="198" mass="21311">MAALDACQQQPHSQQPQVDQLEETATPCITNIRRRPLPNDLVKCSTASKSNENEQKQKGPSPSLSLHQPGSSRRSGTSAAAVILARSRSLLAVLVSSTHLDLPTTETTASDEDAAREDEAQDAHGRRAAGRETAVEGDEAPRRRRPPRALSSSPLPPPSASDPPSALPPVTARRCRPCQPASEPVYRRIAPVRWLPDA</sequence>
<feature type="compositionally biased region" description="Basic and acidic residues" evidence="1">
    <location>
        <begin position="117"/>
        <end position="134"/>
    </location>
</feature>
<gene>
    <name evidence="2" type="ORF">H103_02725</name>
</gene>
<reference evidence="2" key="1">
    <citation type="submission" date="2014-02" db="EMBL/GenBank/DDBJ databases">
        <title>The Genome Sequence of Trichophyton rubrum (morphotype fischeri) CBS 288.86.</title>
        <authorList>
            <consortium name="The Broad Institute Genomics Platform"/>
            <person name="Cuomo C.A."/>
            <person name="White T.C."/>
            <person name="Graser Y."/>
            <person name="Martinez-Rossi N."/>
            <person name="Heitman J."/>
            <person name="Young S.K."/>
            <person name="Zeng Q."/>
            <person name="Gargeya S."/>
            <person name="Abouelleil A."/>
            <person name="Alvarado L."/>
            <person name="Chapman S.B."/>
            <person name="Gainer-Dewar J."/>
            <person name="Goldberg J."/>
            <person name="Griggs A."/>
            <person name="Gujja S."/>
            <person name="Hansen M."/>
            <person name="Howarth C."/>
            <person name="Imamovic A."/>
            <person name="Larimer J."/>
            <person name="Martinez D."/>
            <person name="Murphy C."/>
            <person name="Pearson M.D."/>
            <person name="Persinoti G."/>
            <person name="Poon T."/>
            <person name="Priest M."/>
            <person name="Roberts A.D."/>
            <person name="Saif S."/>
            <person name="Shea T.D."/>
            <person name="Sykes S.N."/>
            <person name="Wortman J."/>
            <person name="Nusbaum C."/>
            <person name="Birren B."/>
        </authorList>
    </citation>
    <scope>NUCLEOTIDE SEQUENCE [LARGE SCALE GENOMIC DNA]</scope>
    <source>
        <strain evidence="2">CBS 288.86</strain>
    </source>
</reference>
<evidence type="ECO:0000313" key="2">
    <source>
        <dbReference type="EMBL" id="EZF54488.1"/>
    </source>
</evidence>
<dbReference type="AlphaFoldDB" id="A0A022W8T2"/>
<feature type="region of interest" description="Disordered" evidence="1">
    <location>
        <begin position="96"/>
        <end position="182"/>
    </location>
</feature>
<feature type="compositionally biased region" description="Polar residues" evidence="1">
    <location>
        <begin position="58"/>
        <end position="69"/>
    </location>
</feature>
<accession>A0A022W8T2</accession>
<feature type="compositionally biased region" description="Low complexity" evidence="1">
    <location>
        <begin position="8"/>
        <end position="19"/>
    </location>
</feature>
<feature type="compositionally biased region" description="Pro residues" evidence="1">
    <location>
        <begin position="154"/>
        <end position="167"/>
    </location>
</feature>
<dbReference type="HOGENOM" id="CLU_1316253_0_0_1"/>
<organism evidence="2">
    <name type="scientific">Trichophyton rubrum CBS 288.86</name>
    <dbReference type="NCBI Taxonomy" id="1215330"/>
    <lineage>
        <taxon>Eukaryota</taxon>
        <taxon>Fungi</taxon>
        <taxon>Dikarya</taxon>
        <taxon>Ascomycota</taxon>
        <taxon>Pezizomycotina</taxon>
        <taxon>Eurotiomycetes</taxon>
        <taxon>Eurotiomycetidae</taxon>
        <taxon>Onygenales</taxon>
        <taxon>Arthrodermataceae</taxon>
        <taxon>Trichophyton</taxon>
    </lineage>
</organism>
<feature type="region of interest" description="Disordered" evidence="1">
    <location>
        <begin position="1"/>
        <end position="79"/>
    </location>
</feature>
<feature type="compositionally biased region" description="Low complexity" evidence="1">
    <location>
        <begin position="70"/>
        <end position="79"/>
    </location>
</feature>
<evidence type="ECO:0000256" key="1">
    <source>
        <dbReference type="SAM" id="MobiDB-lite"/>
    </source>
</evidence>